<dbReference type="NCBIfam" id="NF033559">
    <property type="entry name" value="transpos_IS1634"/>
    <property type="match status" value="1"/>
</dbReference>
<evidence type="ECO:0000313" key="2">
    <source>
        <dbReference type="EMBL" id="GAA1770869.1"/>
    </source>
</evidence>
<name>A0ABN2L0A6_9MICO</name>
<keyword evidence="3" id="KW-1185">Reference proteome</keyword>
<dbReference type="InterPro" id="IPR012337">
    <property type="entry name" value="RNaseH-like_sf"/>
</dbReference>
<dbReference type="SUPFAM" id="SSF53098">
    <property type="entry name" value="Ribonuclease H-like"/>
    <property type="match status" value="1"/>
</dbReference>
<dbReference type="EMBL" id="BAAAPN010000078">
    <property type="protein sequence ID" value="GAA1770869.1"/>
    <property type="molecule type" value="Genomic_DNA"/>
</dbReference>
<dbReference type="PANTHER" id="PTHR34614">
    <property type="match status" value="1"/>
</dbReference>
<proteinExistence type="predicted"/>
<accession>A0ABN2L0A6</accession>
<dbReference type="PANTHER" id="PTHR34614:SF2">
    <property type="entry name" value="TRANSPOSASE IS4-LIKE DOMAIN-CONTAINING PROTEIN"/>
    <property type="match status" value="1"/>
</dbReference>
<organism evidence="2 3">
    <name type="scientific">Nostocoides vanveenii</name>
    <dbReference type="NCBI Taxonomy" id="330835"/>
    <lineage>
        <taxon>Bacteria</taxon>
        <taxon>Bacillati</taxon>
        <taxon>Actinomycetota</taxon>
        <taxon>Actinomycetes</taxon>
        <taxon>Micrococcales</taxon>
        <taxon>Intrasporangiaceae</taxon>
        <taxon>Nostocoides</taxon>
    </lineage>
</organism>
<sequence>MCTSRGSYRVLVAPYVRTVKTSSGAMAVQIVFSNRRGARTMGHIGSAHTQAELELLKAAARQKLAAGQGELDLGLSGLAPRQGGPLPITSSRMGHLWDALEHAYRVLGFEVAAGDEVFRGLVLARIIEPTSKLDSARVLEEVGVSAPAYRTVTRRLPVFAQEDFRRKLAAACARQAGLGPASLVLYDVSTLYFETDAGDGFREPGFSKERRLEPQITIGLLTDHTGFPLMVEAFEGNKAETLTMIPTIQAFMAAHGLPDVTIVADAGMVSEANKKAIEAAGLSFIIGARIPQEPYVITAWRKRHPDAEIPDGHVFTQPWPAGPTDARRDHTFYYQYKHDRARRTLRGIDEQVAKAEKAVKGQTPVKRNRFVTLTGASKSVNRALEAKARSLAGIKAYVTNLDPAVADADFVIGAYHRLFQIERSFRMSKHDLQARPIFHHKRESIQAHLSVVFAALAVSRWVEDQTGWSIRKFVRTARRYRTIEIQAGEQTITAEEPLPDDLAAALNAIHRVRVAH</sequence>
<reference evidence="2 3" key="1">
    <citation type="journal article" date="2019" name="Int. J. Syst. Evol. Microbiol.">
        <title>The Global Catalogue of Microorganisms (GCM) 10K type strain sequencing project: providing services to taxonomists for standard genome sequencing and annotation.</title>
        <authorList>
            <consortium name="The Broad Institute Genomics Platform"/>
            <consortium name="The Broad Institute Genome Sequencing Center for Infectious Disease"/>
            <person name="Wu L."/>
            <person name="Ma J."/>
        </authorList>
    </citation>
    <scope>NUCLEOTIDE SEQUENCE [LARGE SCALE GENOMIC DNA]</scope>
    <source>
        <strain evidence="2 3">JCM 15591</strain>
    </source>
</reference>
<evidence type="ECO:0000313" key="3">
    <source>
        <dbReference type="Proteomes" id="UP001501475"/>
    </source>
</evidence>
<dbReference type="InterPro" id="IPR047654">
    <property type="entry name" value="IS1634_transpos"/>
</dbReference>
<dbReference type="Pfam" id="PF01609">
    <property type="entry name" value="DDE_Tnp_1"/>
    <property type="match status" value="1"/>
</dbReference>
<evidence type="ECO:0000259" key="1">
    <source>
        <dbReference type="Pfam" id="PF01609"/>
    </source>
</evidence>
<feature type="domain" description="Transposase IS4-like" evidence="1">
    <location>
        <begin position="183"/>
        <end position="456"/>
    </location>
</feature>
<comment type="caution">
    <text evidence="2">The sequence shown here is derived from an EMBL/GenBank/DDBJ whole genome shotgun (WGS) entry which is preliminary data.</text>
</comment>
<protein>
    <submittedName>
        <fullName evidence="2">IS1634-like element IS1549 family transposase</fullName>
    </submittedName>
</protein>
<gene>
    <name evidence="2" type="ORF">GCM10009810_31090</name>
</gene>
<dbReference type="Proteomes" id="UP001501475">
    <property type="component" value="Unassembled WGS sequence"/>
</dbReference>
<dbReference type="InterPro" id="IPR002559">
    <property type="entry name" value="Transposase_11"/>
</dbReference>